<sequence length="144" mass="17142">HHSPHKLYWVNVGRFHPIDKALQFLFDALPFIILGVSEEVLAIYFVFYAINGFFQHCNINLRLGFLNYIISGPELHRWHHSFIIEEANRNYGNNLIIWDLLFGTWFLPINREIEKLGLKNRQYPLDFANQMRTPFIKGIDQDRI</sequence>
<dbReference type="Pfam" id="PF04116">
    <property type="entry name" value="FA_hydroxylase"/>
    <property type="match status" value="1"/>
</dbReference>
<evidence type="ECO:0000256" key="1">
    <source>
        <dbReference type="SAM" id="Phobius"/>
    </source>
</evidence>
<dbReference type="AlphaFoldDB" id="A0A382I4Y2"/>
<protein>
    <recommendedName>
        <fullName evidence="2">Fatty acid hydroxylase domain-containing protein</fullName>
    </recommendedName>
</protein>
<name>A0A382I4Y2_9ZZZZ</name>
<organism evidence="3">
    <name type="scientific">marine metagenome</name>
    <dbReference type="NCBI Taxonomy" id="408172"/>
    <lineage>
        <taxon>unclassified sequences</taxon>
        <taxon>metagenomes</taxon>
        <taxon>ecological metagenomes</taxon>
    </lineage>
</organism>
<dbReference type="EMBL" id="UINC01065272">
    <property type="protein sequence ID" value="SVB94754.1"/>
    <property type="molecule type" value="Genomic_DNA"/>
</dbReference>
<keyword evidence="1" id="KW-0472">Membrane</keyword>
<feature type="domain" description="Fatty acid hydroxylase" evidence="2">
    <location>
        <begin position="1"/>
        <end position="104"/>
    </location>
</feature>
<dbReference type="GO" id="GO:0008610">
    <property type="term" value="P:lipid biosynthetic process"/>
    <property type="evidence" value="ECO:0007669"/>
    <property type="project" value="InterPro"/>
</dbReference>
<proteinExistence type="predicted"/>
<gene>
    <name evidence="3" type="ORF">METZ01_LOCUS247608</name>
</gene>
<feature type="non-terminal residue" evidence="3">
    <location>
        <position position="1"/>
    </location>
</feature>
<evidence type="ECO:0000259" key="2">
    <source>
        <dbReference type="Pfam" id="PF04116"/>
    </source>
</evidence>
<evidence type="ECO:0000313" key="3">
    <source>
        <dbReference type="EMBL" id="SVB94754.1"/>
    </source>
</evidence>
<keyword evidence="1" id="KW-1133">Transmembrane helix</keyword>
<keyword evidence="1" id="KW-0812">Transmembrane</keyword>
<reference evidence="3" key="1">
    <citation type="submission" date="2018-05" db="EMBL/GenBank/DDBJ databases">
        <authorList>
            <person name="Lanie J.A."/>
            <person name="Ng W.-L."/>
            <person name="Kazmierczak K.M."/>
            <person name="Andrzejewski T.M."/>
            <person name="Davidsen T.M."/>
            <person name="Wayne K.J."/>
            <person name="Tettelin H."/>
            <person name="Glass J.I."/>
            <person name="Rusch D."/>
            <person name="Podicherti R."/>
            <person name="Tsui H.-C.T."/>
            <person name="Winkler M.E."/>
        </authorList>
    </citation>
    <scope>NUCLEOTIDE SEQUENCE</scope>
</reference>
<dbReference type="GO" id="GO:0005506">
    <property type="term" value="F:iron ion binding"/>
    <property type="evidence" value="ECO:0007669"/>
    <property type="project" value="InterPro"/>
</dbReference>
<accession>A0A382I4Y2</accession>
<dbReference type="InterPro" id="IPR006694">
    <property type="entry name" value="Fatty_acid_hydroxylase"/>
</dbReference>
<feature type="transmembrane region" description="Helical" evidence="1">
    <location>
        <begin position="24"/>
        <end position="50"/>
    </location>
</feature>
<dbReference type="GO" id="GO:0016491">
    <property type="term" value="F:oxidoreductase activity"/>
    <property type="evidence" value="ECO:0007669"/>
    <property type="project" value="InterPro"/>
</dbReference>